<dbReference type="Pfam" id="PF04552">
    <property type="entry name" value="Sigma54_DBD"/>
    <property type="match status" value="1"/>
</dbReference>
<accession>A0A388SCJ7</accession>
<evidence type="ECO:0000313" key="14">
    <source>
        <dbReference type="Proteomes" id="UP000266091"/>
    </source>
</evidence>
<dbReference type="PROSITE" id="PS00718">
    <property type="entry name" value="SIGMA54_2"/>
    <property type="match status" value="1"/>
</dbReference>
<evidence type="ECO:0000259" key="11">
    <source>
        <dbReference type="Pfam" id="PF04552"/>
    </source>
</evidence>
<evidence type="ECO:0000256" key="2">
    <source>
        <dbReference type="ARBA" id="ARBA00022478"/>
    </source>
</evidence>
<dbReference type="GO" id="GO:0000428">
    <property type="term" value="C:DNA-directed RNA polymerase complex"/>
    <property type="evidence" value="ECO:0007669"/>
    <property type="project" value="UniProtKB-KW"/>
</dbReference>
<reference evidence="13 14" key="1">
    <citation type="journal article" date="2018" name="Int. J. Syst. Evol. Microbiol.">
        <title>Mesosutterella multiformis gen. nov., sp. nov., a member of the family Sutterellaceae and Sutterella megalosphaeroides sp. nov., isolated from human faeces.</title>
        <authorList>
            <person name="Sakamoto M."/>
            <person name="Ikeyama N."/>
            <person name="Kunihiro T."/>
            <person name="Iino T."/>
            <person name="Yuki M."/>
            <person name="Ohkuma M."/>
        </authorList>
    </citation>
    <scope>NUCLEOTIDE SEQUENCE [LARGE SCALE GENOMIC DNA]</scope>
    <source>
        <strain evidence="13 14">4NBBH2</strain>
    </source>
</reference>
<dbReference type="InterPro" id="IPR007634">
    <property type="entry name" value="RNA_pol_sigma_54_DNA-bd"/>
</dbReference>
<evidence type="ECO:0000313" key="13">
    <source>
        <dbReference type="EMBL" id="GBO93363.1"/>
    </source>
</evidence>
<protein>
    <recommendedName>
        <fullName evidence="9">RNA polymerase sigma-54 factor</fullName>
    </recommendedName>
</protein>
<evidence type="ECO:0000259" key="12">
    <source>
        <dbReference type="Pfam" id="PF04963"/>
    </source>
</evidence>
<dbReference type="AlphaFoldDB" id="A0A388SCJ7"/>
<comment type="function">
    <text evidence="9">Sigma factors are initiation factors that promote the attachment of RNA polymerase to specific initiation sites and are then released.</text>
</comment>
<keyword evidence="5 9" id="KW-0805">Transcription regulation</keyword>
<sequence>MPNDLKLQQGQRMVLTPQLQQAIEVLGLSSAELLDEIHRVSDDNPFLEVTEPQAQEEHASPVQEPVRKPDAREIQSSDDAGGNPEGDFSAAHDSFGELNFSQASWGHGDANSDTSPLDWVETSETLQEHLEAQIPFLRAAPEVKEKVSYLVGELDENGLFEAPLEEIAETFARQTGTEPADPGTWQLALQELQSLDPAGIGVYSVAESLALQLKLLGESVPELPPRLISLAENALSGSLGALAHKDYAKLKRTLACTDDELKAVYRIIQSLNPHPASDFKNDAVQYAIPDILVTRKNGIWTASLNPASTPALSISPQLSELTGSAAKKSTAETPWREKAAQAKVFIRSVEQRYTTMLRVAQSIVNRQQEFFSSGEKALTPMVLKDIAADTGLHESTISRATNGKYLQSPAGIFELKYFFSSHVAAESGDTVSSKAIRSLIRALIAEEPPAKPLSDAKLSDLLKEKGYQVARRTVAKYREQEKILPASLRKKI</sequence>
<dbReference type="PIRSF" id="PIRSF000774">
    <property type="entry name" value="RpoN"/>
    <property type="match status" value="1"/>
</dbReference>
<proteinExistence type="inferred from homology"/>
<evidence type="ECO:0000256" key="4">
    <source>
        <dbReference type="ARBA" id="ARBA00022695"/>
    </source>
</evidence>
<accession>A0A401LJY9</accession>
<dbReference type="Gene3D" id="1.10.10.1330">
    <property type="entry name" value="RNA polymerase sigma-54 factor, core-binding domain"/>
    <property type="match status" value="1"/>
</dbReference>
<dbReference type="Pfam" id="PF00309">
    <property type="entry name" value="Sigma54_AID"/>
    <property type="match status" value="1"/>
</dbReference>
<dbReference type="GO" id="GO:0006352">
    <property type="term" value="P:DNA-templated transcription initiation"/>
    <property type="evidence" value="ECO:0007669"/>
    <property type="project" value="InterPro"/>
</dbReference>
<evidence type="ECO:0000256" key="7">
    <source>
        <dbReference type="ARBA" id="ARBA00023125"/>
    </source>
</evidence>
<keyword evidence="4 9" id="KW-0548">Nucleotidyltransferase</keyword>
<dbReference type="EMBL" id="BGZJ01000001">
    <property type="protein sequence ID" value="GBO93363.1"/>
    <property type="molecule type" value="Genomic_DNA"/>
</dbReference>
<comment type="caution">
    <text evidence="13">The sequence shown here is derived from an EMBL/GenBank/DDBJ whole genome shotgun (WGS) entry which is preliminary data.</text>
</comment>
<keyword evidence="7 9" id="KW-0238">DNA-binding</keyword>
<dbReference type="GO" id="GO:0016987">
    <property type="term" value="F:sigma factor activity"/>
    <property type="evidence" value="ECO:0007669"/>
    <property type="project" value="UniProtKB-KW"/>
</dbReference>
<evidence type="ECO:0000256" key="1">
    <source>
        <dbReference type="ARBA" id="ARBA00008798"/>
    </source>
</evidence>
<dbReference type="GO" id="GO:0001216">
    <property type="term" value="F:DNA-binding transcription activator activity"/>
    <property type="evidence" value="ECO:0007669"/>
    <property type="project" value="InterPro"/>
</dbReference>
<dbReference type="GO" id="GO:0003677">
    <property type="term" value="F:DNA binding"/>
    <property type="evidence" value="ECO:0007669"/>
    <property type="project" value="UniProtKB-KW"/>
</dbReference>
<keyword evidence="3 9" id="KW-0808">Transferase</keyword>
<feature type="region of interest" description="Disordered" evidence="10">
    <location>
        <begin position="44"/>
        <end position="92"/>
    </location>
</feature>
<keyword evidence="8 9" id="KW-0804">Transcription</keyword>
<comment type="similarity">
    <text evidence="1 9">Belongs to the sigma-54 factor family.</text>
</comment>
<feature type="domain" description="RNA polymerase sigma factor 54 DNA-binding" evidence="11">
    <location>
        <begin position="336"/>
        <end position="490"/>
    </location>
</feature>
<name>A0A388SCJ7_9BURK</name>
<dbReference type="InterPro" id="IPR000394">
    <property type="entry name" value="RNA_pol_sigma_54"/>
</dbReference>
<evidence type="ECO:0000256" key="6">
    <source>
        <dbReference type="ARBA" id="ARBA00023082"/>
    </source>
</evidence>
<evidence type="ECO:0000256" key="8">
    <source>
        <dbReference type="ARBA" id="ARBA00023163"/>
    </source>
</evidence>
<dbReference type="PANTHER" id="PTHR32248:SF4">
    <property type="entry name" value="RNA POLYMERASE SIGMA-54 FACTOR"/>
    <property type="match status" value="1"/>
</dbReference>
<dbReference type="Pfam" id="PF04963">
    <property type="entry name" value="Sigma54_CBD"/>
    <property type="match status" value="1"/>
</dbReference>
<dbReference type="OrthoDB" id="9814402at2"/>
<evidence type="ECO:0000256" key="9">
    <source>
        <dbReference type="PIRNR" id="PIRNR000774"/>
    </source>
</evidence>
<evidence type="ECO:0000256" key="3">
    <source>
        <dbReference type="ARBA" id="ARBA00022679"/>
    </source>
</evidence>
<evidence type="ECO:0000256" key="5">
    <source>
        <dbReference type="ARBA" id="ARBA00023015"/>
    </source>
</evidence>
<dbReference type="PROSITE" id="PS50044">
    <property type="entry name" value="SIGMA54_3"/>
    <property type="match status" value="1"/>
</dbReference>
<dbReference type="PROSITE" id="PS00717">
    <property type="entry name" value="SIGMA54_1"/>
    <property type="match status" value="1"/>
</dbReference>
<dbReference type="RefSeq" id="WP_116269752.1">
    <property type="nucleotide sequence ID" value="NZ_BGZJ01000001.1"/>
</dbReference>
<dbReference type="PANTHER" id="PTHR32248">
    <property type="entry name" value="RNA POLYMERASE SIGMA-54 FACTOR"/>
    <property type="match status" value="1"/>
</dbReference>
<feature type="domain" description="RNA polymerase sigma factor 54 core-binding" evidence="12">
    <location>
        <begin position="120"/>
        <end position="316"/>
    </location>
</feature>
<dbReference type="Proteomes" id="UP000266091">
    <property type="component" value="Unassembled WGS sequence"/>
</dbReference>
<gene>
    <name evidence="13" type="primary">rpoN</name>
    <name evidence="13" type="ORF">MESMUL_07170</name>
</gene>
<keyword evidence="14" id="KW-1185">Reference proteome</keyword>
<dbReference type="NCBIfam" id="TIGR02395">
    <property type="entry name" value="rpoN_sigma"/>
    <property type="match status" value="1"/>
</dbReference>
<feature type="compositionally biased region" description="Basic and acidic residues" evidence="10">
    <location>
        <begin position="55"/>
        <end position="75"/>
    </location>
</feature>
<dbReference type="InterPro" id="IPR038709">
    <property type="entry name" value="RpoN_core-bd_sf"/>
</dbReference>
<dbReference type="Gene3D" id="1.10.10.60">
    <property type="entry name" value="Homeodomain-like"/>
    <property type="match status" value="1"/>
</dbReference>
<evidence type="ECO:0000256" key="10">
    <source>
        <dbReference type="SAM" id="MobiDB-lite"/>
    </source>
</evidence>
<dbReference type="InterPro" id="IPR007046">
    <property type="entry name" value="RNA_pol_sigma_54_core-bd"/>
</dbReference>
<dbReference type="PRINTS" id="PR00045">
    <property type="entry name" value="SIGMA54FCT"/>
</dbReference>
<organism evidence="13 14">
    <name type="scientific">Mesosutterella multiformis</name>
    <dbReference type="NCBI Taxonomy" id="2259133"/>
    <lineage>
        <taxon>Bacteria</taxon>
        <taxon>Pseudomonadati</taxon>
        <taxon>Pseudomonadota</taxon>
        <taxon>Betaproteobacteria</taxon>
        <taxon>Burkholderiales</taxon>
        <taxon>Sutterellaceae</taxon>
        <taxon>Mesosutterella</taxon>
    </lineage>
</organism>
<keyword evidence="6 9" id="KW-0731">Sigma factor</keyword>
<keyword evidence="2 9" id="KW-0240">DNA-directed RNA polymerase</keyword>
<dbReference type="GO" id="GO:0016779">
    <property type="term" value="F:nucleotidyltransferase activity"/>
    <property type="evidence" value="ECO:0007669"/>
    <property type="project" value="UniProtKB-KW"/>
</dbReference>